<proteinExistence type="predicted"/>
<accession>A0AAU9RAQ0</accession>
<name>A0AAU9RAQ0_THLAR</name>
<dbReference type="AlphaFoldDB" id="A0AAU9RAQ0"/>
<dbReference type="EMBL" id="OU466857">
    <property type="protein sequence ID" value="CAH2035851.1"/>
    <property type="molecule type" value="Genomic_DNA"/>
</dbReference>
<evidence type="ECO:0000313" key="3">
    <source>
        <dbReference type="Proteomes" id="UP000836841"/>
    </source>
</evidence>
<protein>
    <recommendedName>
        <fullName evidence="4">DUF4806 domain-containing protein</fullName>
    </recommendedName>
</protein>
<sequence length="135" mass="15234">MGTDTFKELINNIANKNMAYNSPISTESIAIFNIFHDPWKKRDGTAISVPVKRDVGMKKKNKYCLMLTKFLVPNGLKLPSNFNATKRQIMQTKKNDENANPPILENYPDDATINNKPSKTVEVISITKNTMGNDE</sequence>
<evidence type="ECO:0008006" key="4">
    <source>
        <dbReference type="Google" id="ProtNLM"/>
    </source>
</evidence>
<organism evidence="2 3">
    <name type="scientific">Thlaspi arvense</name>
    <name type="common">Field penny-cress</name>
    <dbReference type="NCBI Taxonomy" id="13288"/>
    <lineage>
        <taxon>Eukaryota</taxon>
        <taxon>Viridiplantae</taxon>
        <taxon>Streptophyta</taxon>
        <taxon>Embryophyta</taxon>
        <taxon>Tracheophyta</taxon>
        <taxon>Spermatophyta</taxon>
        <taxon>Magnoliopsida</taxon>
        <taxon>eudicotyledons</taxon>
        <taxon>Gunneridae</taxon>
        <taxon>Pentapetalae</taxon>
        <taxon>rosids</taxon>
        <taxon>malvids</taxon>
        <taxon>Brassicales</taxon>
        <taxon>Brassicaceae</taxon>
        <taxon>Thlaspideae</taxon>
        <taxon>Thlaspi</taxon>
    </lineage>
</organism>
<evidence type="ECO:0000256" key="1">
    <source>
        <dbReference type="SAM" id="MobiDB-lite"/>
    </source>
</evidence>
<feature type="non-terminal residue" evidence="2">
    <location>
        <position position="135"/>
    </location>
</feature>
<feature type="region of interest" description="Disordered" evidence="1">
    <location>
        <begin position="92"/>
        <end position="112"/>
    </location>
</feature>
<keyword evidence="3" id="KW-1185">Reference proteome</keyword>
<reference evidence="2 3" key="1">
    <citation type="submission" date="2022-03" db="EMBL/GenBank/DDBJ databases">
        <authorList>
            <person name="Nunn A."/>
            <person name="Chopra R."/>
            <person name="Nunn A."/>
            <person name="Contreras Garrido A."/>
        </authorList>
    </citation>
    <scope>NUCLEOTIDE SEQUENCE [LARGE SCALE GENOMIC DNA]</scope>
</reference>
<dbReference type="Proteomes" id="UP000836841">
    <property type="component" value="Chromosome 1"/>
</dbReference>
<evidence type="ECO:0000313" key="2">
    <source>
        <dbReference type="EMBL" id="CAH2035851.1"/>
    </source>
</evidence>
<gene>
    <name evidence="2" type="ORF">TAV2_LOCUS4068</name>
</gene>